<name>A0A6A6GUT7_VIRVR</name>
<feature type="transmembrane region" description="Helical" evidence="3">
    <location>
        <begin position="7"/>
        <end position="28"/>
    </location>
</feature>
<evidence type="ECO:0000313" key="4">
    <source>
        <dbReference type="EMBL" id="KAF2229391.1"/>
    </source>
</evidence>
<evidence type="ECO:0000256" key="3">
    <source>
        <dbReference type="SAM" id="Phobius"/>
    </source>
</evidence>
<dbReference type="PANTHER" id="PTHR12475">
    <property type="match status" value="1"/>
</dbReference>
<dbReference type="InterPro" id="IPR051490">
    <property type="entry name" value="THEM6_lcsJ_thioesterase"/>
</dbReference>
<evidence type="ECO:0000256" key="2">
    <source>
        <dbReference type="SAM" id="MobiDB-lite"/>
    </source>
</evidence>
<dbReference type="InterPro" id="IPR029069">
    <property type="entry name" value="HotDog_dom_sf"/>
</dbReference>
<dbReference type="EMBL" id="ML991865">
    <property type="protein sequence ID" value="KAF2229391.1"/>
    <property type="molecule type" value="Genomic_DNA"/>
</dbReference>
<dbReference type="Pfam" id="PF13279">
    <property type="entry name" value="4HBT_2"/>
    <property type="match status" value="1"/>
</dbReference>
<gene>
    <name evidence="4" type="ORF">EV356DRAFT_580875</name>
</gene>
<evidence type="ECO:0008006" key="6">
    <source>
        <dbReference type="Google" id="ProtNLM"/>
    </source>
</evidence>
<feature type="transmembrane region" description="Helical" evidence="3">
    <location>
        <begin position="48"/>
        <end position="67"/>
    </location>
</feature>
<protein>
    <recommendedName>
        <fullName evidence="6">Capsule polysaccharide biosynthesis protein</fullName>
    </recommendedName>
</protein>
<organism evidence="4 5">
    <name type="scientific">Viridothelium virens</name>
    <name type="common">Speckled blister lichen</name>
    <name type="synonym">Trypethelium virens</name>
    <dbReference type="NCBI Taxonomy" id="1048519"/>
    <lineage>
        <taxon>Eukaryota</taxon>
        <taxon>Fungi</taxon>
        <taxon>Dikarya</taxon>
        <taxon>Ascomycota</taxon>
        <taxon>Pezizomycotina</taxon>
        <taxon>Dothideomycetes</taxon>
        <taxon>Dothideomycetes incertae sedis</taxon>
        <taxon>Trypetheliales</taxon>
        <taxon>Trypetheliaceae</taxon>
        <taxon>Viridothelium</taxon>
    </lineage>
</organism>
<dbReference type="Proteomes" id="UP000800092">
    <property type="component" value="Unassembled WGS sequence"/>
</dbReference>
<feature type="compositionally biased region" description="Basic and acidic residues" evidence="2">
    <location>
        <begin position="294"/>
        <end position="308"/>
    </location>
</feature>
<dbReference type="PANTHER" id="PTHR12475:SF4">
    <property type="entry name" value="PROTEIN THEM6"/>
    <property type="match status" value="1"/>
</dbReference>
<feature type="region of interest" description="Disordered" evidence="2">
    <location>
        <begin position="294"/>
        <end position="314"/>
    </location>
</feature>
<proteinExistence type="inferred from homology"/>
<keyword evidence="3" id="KW-1133">Transmembrane helix</keyword>
<sequence>MSAVPQLRALGGVIGLSAVLALTAVHPYSRQILSNNISYPLPKGTWRAIAIIFAILNLKNVPLVWHFRVFRSMLVQLIERQRRPFPPRALFLPLITKSAWTPLLELDYNLHKSNSTYFADLDVARAQLMLCLLRTGIQRLMKGEESTMVEETRRSGSVARYGVENHAQEALKGGGKFLIALGGISCHFKKEIKAYSGYEIWTRVLSWDRKWIYLVSHIVKRGLAKPEEYVLQTGRWGGRSTELRGNKEKETSEEARARRKEEWKSGIYATSVAKYVVKRGRITIPPELVLERSKLLPPRPPERKEDPISKPMLEGDENADQSMISVEAAQSMQDTSKKSAVLVNGAETSDMSSANATCDSTTSDEDGWDWEACEKKRLEGLKFAEMFAGLDALHDEFDGGVDGVLGSYVDLFW</sequence>
<dbReference type="OrthoDB" id="265761at2759"/>
<accession>A0A6A6GUT7</accession>
<dbReference type="SUPFAM" id="SSF54637">
    <property type="entry name" value="Thioesterase/thiol ester dehydrase-isomerase"/>
    <property type="match status" value="1"/>
</dbReference>
<dbReference type="AlphaFoldDB" id="A0A6A6GUT7"/>
<keyword evidence="5" id="KW-1185">Reference proteome</keyword>
<keyword evidence="3" id="KW-0472">Membrane</keyword>
<comment type="similarity">
    <text evidence="1">Belongs to the lcsJ thioesterase family.</text>
</comment>
<evidence type="ECO:0000256" key="1">
    <source>
        <dbReference type="ARBA" id="ARBA00038476"/>
    </source>
</evidence>
<evidence type="ECO:0000313" key="5">
    <source>
        <dbReference type="Proteomes" id="UP000800092"/>
    </source>
</evidence>
<keyword evidence="3" id="KW-0812">Transmembrane</keyword>
<reference evidence="4" key="1">
    <citation type="journal article" date="2020" name="Stud. Mycol.">
        <title>101 Dothideomycetes genomes: a test case for predicting lifestyles and emergence of pathogens.</title>
        <authorList>
            <person name="Haridas S."/>
            <person name="Albert R."/>
            <person name="Binder M."/>
            <person name="Bloem J."/>
            <person name="Labutti K."/>
            <person name="Salamov A."/>
            <person name="Andreopoulos B."/>
            <person name="Baker S."/>
            <person name="Barry K."/>
            <person name="Bills G."/>
            <person name="Bluhm B."/>
            <person name="Cannon C."/>
            <person name="Castanera R."/>
            <person name="Culley D."/>
            <person name="Daum C."/>
            <person name="Ezra D."/>
            <person name="Gonzalez J."/>
            <person name="Henrissat B."/>
            <person name="Kuo A."/>
            <person name="Liang C."/>
            <person name="Lipzen A."/>
            <person name="Lutzoni F."/>
            <person name="Magnuson J."/>
            <person name="Mondo S."/>
            <person name="Nolan M."/>
            <person name="Ohm R."/>
            <person name="Pangilinan J."/>
            <person name="Park H.-J."/>
            <person name="Ramirez L."/>
            <person name="Alfaro M."/>
            <person name="Sun H."/>
            <person name="Tritt A."/>
            <person name="Yoshinaga Y."/>
            <person name="Zwiers L.-H."/>
            <person name="Turgeon B."/>
            <person name="Goodwin S."/>
            <person name="Spatafora J."/>
            <person name="Crous P."/>
            <person name="Grigoriev I."/>
        </authorList>
    </citation>
    <scope>NUCLEOTIDE SEQUENCE</scope>
    <source>
        <strain evidence="4">Tuck. ex Michener</strain>
    </source>
</reference>